<dbReference type="NCBIfam" id="TIGR04092">
    <property type="entry name" value="LTA_DltD"/>
    <property type="match status" value="1"/>
</dbReference>
<dbReference type="UniPathway" id="UPA00556"/>
<dbReference type="STRING" id="1859473.BG261_06225"/>
<evidence type="ECO:0000313" key="4">
    <source>
        <dbReference type="Proteomes" id="UP000178622"/>
    </source>
</evidence>
<comment type="similarity">
    <text evidence="1">Belongs to the DltD family.</text>
</comment>
<keyword evidence="1" id="KW-1003">Cell membrane</keyword>
<dbReference type="Pfam" id="PF04914">
    <property type="entry name" value="DltD"/>
    <property type="match status" value="1"/>
</dbReference>
<dbReference type="PANTHER" id="PTHR40039:SF1">
    <property type="entry name" value="PROTEIN DLTD"/>
    <property type="match status" value="1"/>
</dbReference>
<evidence type="ECO:0000256" key="1">
    <source>
        <dbReference type="PIRNR" id="PIRNR021438"/>
    </source>
</evidence>
<feature type="transmembrane region" description="Helical" evidence="2">
    <location>
        <begin position="7"/>
        <end position="27"/>
    </location>
</feature>
<dbReference type="PIRSF" id="PIRSF021438">
    <property type="entry name" value="DltD"/>
    <property type="match status" value="1"/>
</dbReference>
<sequence length="427" mass="49620">MKLVKRLWWIFGPLVIAAGILFSLLAFTNSDVRYSDKVLNKAASSLETRVFKGRALKKAAFQNKEKRYVPFMGSSELTRFDSFHPSVLADKYKRDYTPFLLGYMGTQSLTQYSAMQPIQDDIAGKKVVFSISPQWFDPKGQNKAAFQTFYSKIQGIYFLKNATDSAEDRYAAQRYLDMGIQDDELFRQVAKGHPLSDKQKRKVSFDLGILSNEDLLFSRFDLKDNYKKKIIPMEKPLPDTYNYEELDQIATDQAKKNTTNNDLGIKNSFYNERLRANVGRLKGAQAHFDYTRSKEYNDFQLVLDEFAKQKVEVLFVIPPINQKWIDYTGLSPKMYQDTVKKIKHQLTEQGFNNIADLSNESDKPYYMQDTIHIGWRGWLDLDRYINPFLSKKYIKPGYKIDNDQFLSKDWAMLEPDKIGQSTLNTEN</sequence>
<dbReference type="RefSeq" id="WP_070792892.1">
    <property type="nucleotide sequence ID" value="NZ_MKIR01000024.1"/>
</dbReference>
<dbReference type="GO" id="GO:0070395">
    <property type="term" value="P:lipoteichoic acid biosynthetic process"/>
    <property type="evidence" value="ECO:0007669"/>
    <property type="project" value="UniProtKB-UniRule"/>
</dbReference>
<dbReference type="PANTHER" id="PTHR40039">
    <property type="entry name" value="PROTEIN DLTD"/>
    <property type="match status" value="1"/>
</dbReference>
<proteinExistence type="inferred from homology"/>
<dbReference type="GO" id="GO:0005886">
    <property type="term" value="C:plasma membrane"/>
    <property type="evidence" value="ECO:0007669"/>
    <property type="project" value="UniProtKB-UniRule"/>
</dbReference>
<name>A0A1E8GJR0_9LACT</name>
<evidence type="ECO:0000313" key="3">
    <source>
        <dbReference type="EMBL" id="OFI48495.1"/>
    </source>
</evidence>
<dbReference type="AlphaFoldDB" id="A0A1E8GJR0"/>
<dbReference type="EMBL" id="MKIR01000024">
    <property type="protein sequence ID" value="OFI48495.1"/>
    <property type="molecule type" value="Genomic_DNA"/>
</dbReference>
<keyword evidence="1 2" id="KW-0472">Membrane</keyword>
<comment type="caution">
    <text evidence="3">The sequence shown here is derived from an EMBL/GenBank/DDBJ whole genome shotgun (WGS) entry which is preliminary data.</text>
</comment>
<organism evidence="3 4">
    <name type="scientific">Floricoccus tropicus</name>
    <dbReference type="NCBI Taxonomy" id="1859473"/>
    <lineage>
        <taxon>Bacteria</taxon>
        <taxon>Bacillati</taxon>
        <taxon>Bacillota</taxon>
        <taxon>Bacilli</taxon>
        <taxon>Lactobacillales</taxon>
        <taxon>Streptococcaceae</taxon>
        <taxon>Floricoccus</taxon>
    </lineage>
</organism>
<reference evidence="4" key="1">
    <citation type="submission" date="2016-09" db="EMBL/GenBank/DDBJ databases">
        <title>Draft genome sequence of a novel species of the family Streptococcaceae isolated from flowers.</title>
        <authorList>
            <person name="Chuah L.-O."/>
            <person name="Yap K.-P."/>
            <person name="Thong K.L."/>
            <person name="Liong M.T."/>
            <person name="Ahmad R."/>
            <person name="Rusul G."/>
        </authorList>
    </citation>
    <scope>NUCLEOTIDE SEQUENCE [LARGE SCALE GENOMIC DNA]</scope>
    <source>
        <strain evidence="4">DF1</strain>
    </source>
</reference>
<keyword evidence="4" id="KW-1185">Reference proteome</keyword>
<dbReference type="Proteomes" id="UP000178622">
    <property type="component" value="Unassembled WGS sequence"/>
</dbReference>
<gene>
    <name evidence="3" type="ORF">BG261_06225</name>
</gene>
<keyword evidence="2" id="KW-1133">Transmembrane helix</keyword>
<protein>
    <recommendedName>
        <fullName evidence="1">Protein DltD</fullName>
    </recommendedName>
</protein>
<keyword evidence="2" id="KW-0812">Transmembrane</keyword>
<dbReference type="InterPro" id="IPR006998">
    <property type="entry name" value="DltD"/>
</dbReference>
<comment type="pathway">
    <text evidence="1">Cell wall biogenesis; lipoteichoic acid biosynthesis.</text>
</comment>
<dbReference type="InterPro" id="IPR023896">
    <property type="entry name" value="LTA_DltD"/>
</dbReference>
<accession>A0A1E8GJR0</accession>
<evidence type="ECO:0000256" key="2">
    <source>
        <dbReference type="SAM" id="Phobius"/>
    </source>
</evidence>
<dbReference type="OrthoDB" id="1700484at2"/>